<keyword evidence="3" id="KW-1185">Reference proteome</keyword>
<feature type="transmembrane region" description="Helical" evidence="1">
    <location>
        <begin position="21"/>
        <end position="41"/>
    </location>
</feature>
<comment type="caution">
    <text evidence="2">The sequence shown here is derived from an EMBL/GenBank/DDBJ whole genome shotgun (WGS) entry which is preliminary data.</text>
</comment>
<feature type="transmembrane region" description="Helical" evidence="1">
    <location>
        <begin position="131"/>
        <end position="148"/>
    </location>
</feature>
<feature type="transmembrane region" description="Helical" evidence="1">
    <location>
        <begin position="53"/>
        <end position="74"/>
    </location>
</feature>
<protein>
    <submittedName>
        <fullName evidence="2">Uncharacterized protein</fullName>
    </submittedName>
</protein>
<keyword evidence="1" id="KW-1133">Transmembrane helix</keyword>
<feature type="transmembrane region" description="Helical" evidence="1">
    <location>
        <begin position="108"/>
        <end position="124"/>
    </location>
</feature>
<dbReference type="AlphaFoldDB" id="A0A6I3KU02"/>
<dbReference type="RefSeq" id="WP_154787925.1">
    <property type="nucleotide sequence ID" value="NZ_WMBB01000005.1"/>
</dbReference>
<gene>
    <name evidence="2" type="ORF">GLP40_11790</name>
</gene>
<name>A0A6I3KU02_9NOCA</name>
<dbReference type="EMBL" id="WMBB01000005">
    <property type="protein sequence ID" value="MTE13452.1"/>
    <property type="molecule type" value="Genomic_DNA"/>
</dbReference>
<reference evidence="2 3" key="1">
    <citation type="submission" date="2019-11" db="EMBL/GenBank/DDBJ databases">
        <title>Nocardia sp. nov. CT2-14 isolated from soil.</title>
        <authorList>
            <person name="Kanchanasin P."/>
            <person name="Tanasupawat S."/>
            <person name="Yuki M."/>
            <person name="Kudo T."/>
        </authorList>
    </citation>
    <scope>NUCLEOTIDE SEQUENCE [LARGE SCALE GENOMIC DNA]</scope>
    <source>
        <strain evidence="2 3">CT2-14</strain>
    </source>
</reference>
<feature type="transmembrane region" description="Helical" evidence="1">
    <location>
        <begin position="81"/>
        <end position="102"/>
    </location>
</feature>
<evidence type="ECO:0000313" key="2">
    <source>
        <dbReference type="EMBL" id="MTE13452.1"/>
    </source>
</evidence>
<dbReference type="Proteomes" id="UP000432464">
    <property type="component" value="Unassembled WGS sequence"/>
</dbReference>
<sequence>MVPADNSALDLEPRFGLRDLLGLRGSAAWLFLLILEAVIALYMMRNFGQTPPWAAFVSLVLMLSAGALVTAIPVDPLPVPVALYAVAAPAVATALTVMTPTHELPNDTVWSAFASSYVLAVLVLRGRIRAAWVGVIAVAVVLVTLGLGSHLQPATLVGSLVPVGTVSAISVFTAVMRPMQRSLRVLREDAMMRAAAEATMAAADGERTRQLARLDRVARPILERIADGAELTASEREECRLLEAELRDGLRAPQLVTDELSGAARGARARGVEVVLLDDGGFSGVPEWVRKRVIDAATRELDAINSGRITVRVLPLGRHVLATVLATAPDQDRRTEIDTDGKVTTITD</sequence>
<evidence type="ECO:0000313" key="3">
    <source>
        <dbReference type="Proteomes" id="UP000432464"/>
    </source>
</evidence>
<proteinExistence type="predicted"/>
<evidence type="ECO:0000256" key="1">
    <source>
        <dbReference type="SAM" id="Phobius"/>
    </source>
</evidence>
<feature type="transmembrane region" description="Helical" evidence="1">
    <location>
        <begin position="154"/>
        <end position="175"/>
    </location>
</feature>
<keyword evidence="1" id="KW-0472">Membrane</keyword>
<keyword evidence="1" id="KW-0812">Transmembrane</keyword>
<accession>A0A6I3KU02</accession>
<organism evidence="2 3">
    <name type="scientific">Nocardia aurantiaca</name>
    <dbReference type="NCBI Taxonomy" id="2675850"/>
    <lineage>
        <taxon>Bacteria</taxon>
        <taxon>Bacillati</taxon>
        <taxon>Actinomycetota</taxon>
        <taxon>Actinomycetes</taxon>
        <taxon>Mycobacteriales</taxon>
        <taxon>Nocardiaceae</taxon>
        <taxon>Nocardia</taxon>
    </lineage>
</organism>